<sequence length="292" mass="32936">MEKFYSTGFTIGRFKNITRKKRTEEFLSFGYWEKNTKTYLDAANNLLHYFVEKSGIGRTQKILSVACGYGTETFAVYDAFKPDRIEAIDVTEKHVQYANGKAATLNLADKIRFSHGDACKLDYPVAAFSLVLGIEGPVHFNTREAFFGSAYQVLGNNGNLLLMDIITGEKFAKATWLQRKILAFTVKRWVVPKANWVDQATYRQQLSKAGFTTRFITPIGDKVFPGYAKNGLSLRTIWIRMFQRGPGPTVGLTIISYLLGYLYKRGLIEYIYVKATKEPDSMPGLVPLPAAL</sequence>
<protein>
    <recommendedName>
        <fullName evidence="6">Methyltransferase domain-containing protein</fullName>
    </recommendedName>
</protein>
<dbReference type="GO" id="GO:0000234">
    <property type="term" value="F:phosphoethanolamine N-methyltransferase activity"/>
    <property type="evidence" value="ECO:0007669"/>
    <property type="project" value="UniProtKB-EC"/>
</dbReference>
<name>A0A1F7F482_UNCRA</name>
<evidence type="ECO:0000256" key="4">
    <source>
        <dbReference type="ARBA" id="ARBA00025707"/>
    </source>
</evidence>
<dbReference type="Proteomes" id="UP000179243">
    <property type="component" value="Unassembled WGS sequence"/>
</dbReference>
<dbReference type="Gene3D" id="3.40.50.150">
    <property type="entry name" value="Vaccinia Virus protein VP39"/>
    <property type="match status" value="1"/>
</dbReference>
<reference evidence="7 8" key="1">
    <citation type="journal article" date="2016" name="Nat. Commun.">
        <title>Thousands of microbial genomes shed light on interconnected biogeochemical processes in an aquifer system.</title>
        <authorList>
            <person name="Anantharaman K."/>
            <person name="Brown C.T."/>
            <person name="Hug L.A."/>
            <person name="Sharon I."/>
            <person name="Castelle C.J."/>
            <person name="Probst A.J."/>
            <person name="Thomas B.C."/>
            <person name="Singh A."/>
            <person name="Wilkins M.J."/>
            <person name="Karaoz U."/>
            <person name="Brodie E.L."/>
            <person name="Williams K.H."/>
            <person name="Hubbard S.S."/>
            <person name="Banfield J.F."/>
        </authorList>
    </citation>
    <scope>NUCLEOTIDE SEQUENCE [LARGE SCALE GENOMIC DNA]</scope>
</reference>
<accession>A0A1F7F482</accession>
<comment type="caution">
    <text evidence="7">The sequence shown here is derived from an EMBL/GenBank/DDBJ whole genome shotgun (WGS) entry which is preliminary data.</text>
</comment>
<proteinExistence type="predicted"/>
<evidence type="ECO:0000256" key="3">
    <source>
        <dbReference type="ARBA" id="ARBA00022679"/>
    </source>
</evidence>
<comment type="pathway">
    <text evidence="1">Lipid metabolism.</text>
</comment>
<dbReference type="GO" id="GO:0032259">
    <property type="term" value="P:methylation"/>
    <property type="evidence" value="ECO:0007669"/>
    <property type="project" value="UniProtKB-KW"/>
</dbReference>
<dbReference type="SUPFAM" id="SSF53335">
    <property type="entry name" value="S-adenosyl-L-methionine-dependent methyltransferases"/>
    <property type="match status" value="1"/>
</dbReference>
<keyword evidence="3" id="KW-0808">Transferase</keyword>
<comment type="catalytic activity">
    <reaction evidence="5">
        <text>phosphoethanolamine + S-adenosyl-L-methionine = N-methylethanolamine phosphate + S-adenosyl-L-homocysteine + H(+)</text>
        <dbReference type="Rhea" id="RHEA:20365"/>
        <dbReference type="ChEBI" id="CHEBI:15378"/>
        <dbReference type="ChEBI" id="CHEBI:57781"/>
        <dbReference type="ChEBI" id="CHEBI:57856"/>
        <dbReference type="ChEBI" id="CHEBI:58190"/>
        <dbReference type="ChEBI" id="CHEBI:59789"/>
        <dbReference type="EC" id="2.1.1.103"/>
    </reaction>
    <physiologicalReaction direction="left-to-right" evidence="5">
        <dbReference type="Rhea" id="RHEA:20366"/>
    </physiologicalReaction>
</comment>
<keyword evidence="2" id="KW-0489">Methyltransferase</keyword>
<dbReference type="Pfam" id="PF13649">
    <property type="entry name" value="Methyltransf_25"/>
    <property type="match status" value="1"/>
</dbReference>
<dbReference type="PANTHER" id="PTHR44307">
    <property type="entry name" value="PHOSPHOETHANOLAMINE METHYLTRANSFERASE"/>
    <property type="match status" value="1"/>
</dbReference>
<evidence type="ECO:0000313" key="7">
    <source>
        <dbReference type="EMBL" id="OGK01480.1"/>
    </source>
</evidence>
<feature type="domain" description="Methyltransferase" evidence="6">
    <location>
        <begin position="62"/>
        <end position="158"/>
    </location>
</feature>
<dbReference type="AlphaFoldDB" id="A0A1F7F482"/>
<dbReference type="CDD" id="cd02440">
    <property type="entry name" value="AdoMet_MTases"/>
    <property type="match status" value="1"/>
</dbReference>
<dbReference type="PANTHER" id="PTHR44307:SF2">
    <property type="entry name" value="PHOSPHOETHANOLAMINE METHYLTRANSFERASE ISOFORM X1"/>
    <property type="match status" value="1"/>
</dbReference>
<evidence type="ECO:0000256" key="2">
    <source>
        <dbReference type="ARBA" id="ARBA00022603"/>
    </source>
</evidence>
<organism evidence="7 8">
    <name type="scientific">Candidatus Raymondbacteria bacterium RIFOXYD12_FULL_49_13</name>
    <dbReference type="NCBI Taxonomy" id="1817890"/>
    <lineage>
        <taxon>Bacteria</taxon>
        <taxon>Raymondiibacteriota</taxon>
    </lineage>
</organism>
<comment type="pathway">
    <text evidence="4">Phospholipid metabolism.</text>
</comment>
<evidence type="ECO:0000256" key="5">
    <source>
        <dbReference type="ARBA" id="ARBA00047622"/>
    </source>
</evidence>
<dbReference type="InterPro" id="IPR029063">
    <property type="entry name" value="SAM-dependent_MTases_sf"/>
</dbReference>
<gene>
    <name evidence="7" type="ORF">A2519_19350</name>
</gene>
<evidence type="ECO:0000259" key="6">
    <source>
        <dbReference type="Pfam" id="PF13649"/>
    </source>
</evidence>
<evidence type="ECO:0000313" key="8">
    <source>
        <dbReference type="Proteomes" id="UP000179243"/>
    </source>
</evidence>
<dbReference type="InterPro" id="IPR041698">
    <property type="entry name" value="Methyltransf_25"/>
</dbReference>
<dbReference type="EMBL" id="MFYX01000125">
    <property type="protein sequence ID" value="OGK01480.1"/>
    <property type="molecule type" value="Genomic_DNA"/>
</dbReference>
<evidence type="ECO:0000256" key="1">
    <source>
        <dbReference type="ARBA" id="ARBA00005189"/>
    </source>
</evidence>